<dbReference type="EMBL" id="ASSP01000005">
    <property type="protein sequence ID" value="EOS15231.1"/>
    <property type="molecule type" value="Genomic_DNA"/>
</dbReference>
<reference evidence="2 3" key="1">
    <citation type="submission" date="2013-04" db="EMBL/GenBank/DDBJ databases">
        <title>The Genome Sequence of Bacteroides massiliensis dnLKV3.</title>
        <authorList>
            <consortium name="The Broad Institute Genomics Platform"/>
            <consortium name="The Broad Institute Genome Sequencing Center for Infectious Disease"/>
            <person name="Earl A."/>
            <person name="Xavier R."/>
            <person name="Kuhn K."/>
            <person name="Stappenbeck T."/>
            <person name="Walker B."/>
            <person name="Young S."/>
            <person name="Zeng Q."/>
            <person name="Gargeya S."/>
            <person name="Fitzgerald M."/>
            <person name="Haas B."/>
            <person name="Abouelleil A."/>
            <person name="Allen A.W."/>
            <person name="Alvarado L."/>
            <person name="Arachchi H.M."/>
            <person name="Berlin A.M."/>
            <person name="Chapman S.B."/>
            <person name="Gainer-Dewar J."/>
            <person name="Goldberg J."/>
            <person name="Griggs A."/>
            <person name="Gujja S."/>
            <person name="Hansen M."/>
            <person name="Howarth C."/>
            <person name="Imamovic A."/>
            <person name="Ireland A."/>
            <person name="Larimer J."/>
            <person name="McCowan C."/>
            <person name="Murphy C."/>
            <person name="Pearson M."/>
            <person name="Poon T.W."/>
            <person name="Priest M."/>
            <person name="Roberts A."/>
            <person name="Saif S."/>
            <person name="Shea T."/>
            <person name="Sisk P."/>
            <person name="Sykes S."/>
            <person name="Wortman J."/>
            <person name="Nusbaum C."/>
            <person name="Birren B."/>
        </authorList>
    </citation>
    <scope>NUCLEOTIDE SEQUENCE [LARGE SCALE GENOMIC DNA]</scope>
    <source>
        <strain evidence="3">dnLKV3</strain>
    </source>
</reference>
<feature type="transmembrane region" description="Helical" evidence="1">
    <location>
        <begin position="12"/>
        <end position="32"/>
    </location>
</feature>
<name>R9ICI7_9BACT</name>
<keyword evidence="1" id="KW-0472">Membrane</keyword>
<keyword evidence="1" id="KW-1133">Transmembrane helix</keyword>
<comment type="caution">
    <text evidence="2">The sequence shown here is derived from an EMBL/GenBank/DDBJ whole genome shotgun (WGS) entry which is preliminary data.</text>
</comment>
<gene>
    <name evidence="2" type="ORF">C802_00565</name>
</gene>
<accession>R9ICI7</accession>
<evidence type="ECO:0000256" key="1">
    <source>
        <dbReference type="SAM" id="Phobius"/>
    </source>
</evidence>
<dbReference type="Proteomes" id="UP000014200">
    <property type="component" value="Unassembled WGS sequence"/>
</dbReference>
<protein>
    <submittedName>
        <fullName evidence="2">Uncharacterized protein</fullName>
    </submittedName>
</protein>
<organism evidence="2 3">
    <name type="scientific">Phocaeicola sartorii</name>
    <dbReference type="NCBI Taxonomy" id="671267"/>
    <lineage>
        <taxon>Bacteria</taxon>
        <taxon>Pseudomonadati</taxon>
        <taxon>Bacteroidota</taxon>
        <taxon>Bacteroidia</taxon>
        <taxon>Bacteroidales</taxon>
        <taxon>Bacteroidaceae</taxon>
        <taxon>Phocaeicola</taxon>
    </lineage>
</organism>
<sequence>MFPSFSFYNRLFNYIVYEVYICCLFSVISMWLS</sequence>
<evidence type="ECO:0000313" key="3">
    <source>
        <dbReference type="Proteomes" id="UP000014200"/>
    </source>
</evidence>
<dbReference type="AlphaFoldDB" id="R9ICI7"/>
<evidence type="ECO:0000313" key="2">
    <source>
        <dbReference type="EMBL" id="EOS15231.1"/>
    </source>
</evidence>
<proteinExistence type="predicted"/>
<dbReference type="HOGENOM" id="CLU_3380519_0_0_10"/>
<keyword evidence="1" id="KW-0812">Transmembrane</keyword>
<keyword evidence="3" id="KW-1185">Reference proteome</keyword>